<evidence type="ECO:0000259" key="10">
    <source>
        <dbReference type="PROSITE" id="PS50157"/>
    </source>
</evidence>
<evidence type="ECO:0000256" key="9">
    <source>
        <dbReference type="SAM" id="Coils"/>
    </source>
</evidence>
<proteinExistence type="predicted"/>
<dbReference type="Pfam" id="PF13894">
    <property type="entry name" value="zf-C2H2_4"/>
    <property type="match status" value="1"/>
</dbReference>
<feature type="domain" description="C2H2-type" evidence="10">
    <location>
        <begin position="455"/>
        <end position="478"/>
    </location>
</feature>
<dbReference type="GO" id="GO:0005634">
    <property type="term" value="C:nucleus"/>
    <property type="evidence" value="ECO:0007669"/>
    <property type="project" value="UniProtKB-SubCell"/>
</dbReference>
<dbReference type="PROSITE" id="PS00028">
    <property type="entry name" value="ZINC_FINGER_C2H2_1"/>
    <property type="match status" value="7"/>
</dbReference>
<keyword evidence="5" id="KW-0862">Zinc</keyword>
<evidence type="ECO:0000256" key="5">
    <source>
        <dbReference type="ARBA" id="ARBA00022833"/>
    </source>
</evidence>
<dbReference type="PROSITE" id="PS50157">
    <property type="entry name" value="ZINC_FINGER_C2H2_2"/>
    <property type="match status" value="7"/>
</dbReference>
<evidence type="ECO:0000313" key="12">
    <source>
        <dbReference type="Proteomes" id="UP001549921"/>
    </source>
</evidence>
<keyword evidence="2" id="KW-0479">Metal-binding</keyword>
<dbReference type="SMART" id="SM00355">
    <property type="entry name" value="ZnF_C2H2"/>
    <property type="match status" value="11"/>
</dbReference>
<evidence type="ECO:0000256" key="6">
    <source>
        <dbReference type="ARBA" id="ARBA00023125"/>
    </source>
</evidence>
<evidence type="ECO:0000256" key="7">
    <source>
        <dbReference type="ARBA" id="ARBA00023242"/>
    </source>
</evidence>
<dbReference type="InterPro" id="IPR013087">
    <property type="entry name" value="Znf_C2H2_type"/>
</dbReference>
<dbReference type="Pfam" id="PF00096">
    <property type="entry name" value="zf-C2H2"/>
    <property type="match status" value="4"/>
</dbReference>
<dbReference type="EMBL" id="JBEDNZ010000030">
    <property type="protein sequence ID" value="KAL0808905.1"/>
    <property type="molecule type" value="Genomic_DNA"/>
</dbReference>
<dbReference type="GO" id="GO:0008270">
    <property type="term" value="F:zinc ion binding"/>
    <property type="evidence" value="ECO:0007669"/>
    <property type="project" value="UniProtKB-KW"/>
</dbReference>
<evidence type="ECO:0000313" key="11">
    <source>
        <dbReference type="EMBL" id="KAL0808905.1"/>
    </source>
</evidence>
<evidence type="ECO:0000256" key="2">
    <source>
        <dbReference type="ARBA" id="ARBA00022723"/>
    </source>
</evidence>
<dbReference type="Pfam" id="PF12874">
    <property type="entry name" value="zf-met"/>
    <property type="match status" value="2"/>
</dbReference>
<keyword evidence="9" id="KW-0175">Coiled coil</keyword>
<comment type="subcellular location">
    <subcellularLocation>
        <location evidence="1">Nucleus</location>
    </subcellularLocation>
</comment>
<feature type="domain" description="C2H2-type" evidence="10">
    <location>
        <begin position="483"/>
        <end position="511"/>
    </location>
</feature>
<dbReference type="InterPro" id="IPR036236">
    <property type="entry name" value="Znf_C2H2_sf"/>
</dbReference>
<dbReference type="PANTHER" id="PTHR16515">
    <property type="entry name" value="PR DOMAIN ZINC FINGER PROTEIN"/>
    <property type="match status" value="1"/>
</dbReference>
<accession>A0ABD0S498</accession>
<keyword evidence="4 8" id="KW-0863">Zinc-finger</keyword>
<dbReference type="Gene3D" id="3.30.160.60">
    <property type="entry name" value="Classic Zinc Finger"/>
    <property type="match status" value="6"/>
</dbReference>
<feature type="domain" description="C2H2-type" evidence="10">
    <location>
        <begin position="422"/>
        <end position="452"/>
    </location>
</feature>
<feature type="coiled-coil region" evidence="9">
    <location>
        <begin position="183"/>
        <end position="210"/>
    </location>
</feature>
<feature type="domain" description="C2H2-type" evidence="10">
    <location>
        <begin position="513"/>
        <end position="540"/>
    </location>
</feature>
<sequence>MEEFDEKKDDIMSKLICNGCLCIGRTLHKITDGKLARFYMDALQEIPSQTSSMPLTCPTLCWECKAYLKKAATFKQQVQDSHRILQAYTSENLRECLVSDVIRSSHLSVQIDSLVSIEPEPQTEVPICSPPSDRFDTEQCVFFKDEPKNESIGVGGDDKPMATDDGFSDLDDTQADAEVVYSKKKKKKKKNKLESKIKRTQKVVKRLQNGAKTTKKTKTNQKILTIELSYEELLLEREKEEKKQSYQAAEFKCESCLIGFNYSKSYKAHIAMKHAPELGNYICPICKTAISSVDSFTAHYRRHLRRYECSICQKRTMDMKVMQQHYLSTHEISLKEYKCDLCGKISNSIDAHRYHKDTHKARVQCPECDKTFTHRAGLLNHRLSVHELCNKFPCNLCDKVFRWKNSLKRHLEKHVDTSPSAACCEDCGVTFQSVSSYQRHLKNSLKHVTQQQLRFICDHCGRRFADKTKIRDHIEEKHLHKTYSCHICLKQSKNRVSLDQHIRNVHKGRPNNKVCHHCGKAFPTKMQLESHIRTHTGERPFICEFCPTTFTQQSNLYKHNRQVHLNIKSKRYPIAKKRKEDKPTEQVTIEVPSMDPYRPVAILQYSPAGLCTSIPY</sequence>
<comment type="caution">
    <text evidence="11">The sequence shown here is derived from an EMBL/GenBank/DDBJ whole genome shotgun (WGS) entry which is preliminary data.</text>
</comment>
<dbReference type="FunFam" id="3.30.160.60:FF:000065">
    <property type="entry name" value="B-cell CLL/lymphoma 6, member B"/>
    <property type="match status" value="1"/>
</dbReference>
<dbReference type="InterPro" id="IPR012934">
    <property type="entry name" value="Znf_AD"/>
</dbReference>
<evidence type="ECO:0000256" key="4">
    <source>
        <dbReference type="ARBA" id="ARBA00022771"/>
    </source>
</evidence>
<evidence type="ECO:0000256" key="1">
    <source>
        <dbReference type="ARBA" id="ARBA00004123"/>
    </source>
</evidence>
<evidence type="ECO:0000256" key="8">
    <source>
        <dbReference type="PROSITE-ProRule" id="PRU00042"/>
    </source>
</evidence>
<keyword evidence="7" id="KW-0539">Nucleus</keyword>
<dbReference type="SUPFAM" id="SSF57667">
    <property type="entry name" value="beta-beta-alpha zinc fingers"/>
    <property type="match status" value="6"/>
</dbReference>
<evidence type="ECO:0000256" key="3">
    <source>
        <dbReference type="ARBA" id="ARBA00022737"/>
    </source>
</evidence>
<dbReference type="GO" id="GO:0003677">
    <property type="term" value="F:DNA binding"/>
    <property type="evidence" value="ECO:0007669"/>
    <property type="project" value="UniProtKB-KW"/>
</dbReference>
<dbReference type="FunFam" id="3.30.160.60:FF:000145">
    <property type="entry name" value="Zinc finger protein 574"/>
    <property type="match status" value="1"/>
</dbReference>
<name>A0ABD0S498_LOXSC</name>
<reference evidence="11 12" key="1">
    <citation type="submission" date="2024-06" db="EMBL/GenBank/DDBJ databases">
        <title>A chromosome-level genome assembly of beet webworm, Loxostege sticticalis.</title>
        <authorList>
            <person name="Zhang Y."/>
        </authorList>
    </citation>
    <scope>NUCLEOTIDE SEQUENCE [LARGE SCALE GENOMIC DNA]</scope>
    <source>
        <strain evidence="11">AQ028</strain>
        <tissue evidence="11">Male pupae</tissue>
    </source>
</reference>
<dbReference type="PANTHER" id="PTHR16515:SF49">
    <property type="entry name" value="GASTRULA ZINC FINGER PROTEIN XLCGF49.1-LIKE-RELATED"/>
    <property type="match status" value="1"/>
</dbReference>
<feature type="domain" description="C2H2-type" evidence="10">
    <location>
        <begin position="541"/>
        <end position="569"/>
    </location>
</feature>
<feature type="domain" description="C2H2-type" evidence="10">
    <location>
        <begin position="392"/>
        <end position="419"/>
    </location>
</feature>
<protein>
    <recommendedName>
        <fullName evidence="10">C2H2-type domain-containing protein</fullName>
    </recommendedName>
</protein>
<dbReference type="SMART" id="SM00868">
    <property type="entry name" value="zf-AD"/>
    <property type="match status" value="2"/>
</dbReference>
<gene>
    <name evidence="11" type="ORF">ABMA28_012572</name>
</gene>
<dbReference type="InterPro" id="IPR050331">
    <property type="entry name" value="Zinc_finger"/>
</dbReference>
<organism evidence="11 12">
    <name type="scientific">Loxostege sticticalis</name>
    <name type="common">Beet webworm moth</name>
    <dbReference type="NCBI Taxonomy" id="481309"/>
    <lineage>
        <taxon>Eukaryota</taxon>
        <taxon>Metazoa</taxon>
        <taxon>Ecdysozoa</taxon>
        <taxon>Arthropoda</taxon>
        <taxon>Hexapoda</taxon>
        <taxon>Insecta</taxon>
        <taxon>Pterygota</taxon>
        <taxon>Neoptera</taxon>
        <taxon>Endopterygota</taxon>
        <taxon>Lepidoptera</taxon>
        <taxon>Glossata</taxon>
        <taxon>Ditrysia</taxon>
        <taxon>Pyraloidea</taxon>
        <taxon>Crambidae</taxon>
        <taxon>Pyraustinae</taxon>
        <taxon>Loxostege</taxon>
    </lineage>
</organism>
<dbReference type="Proteomes" id="UP001549921">
    <property type="component" value="Unassembled WGS sequence"/>
</dbReference>
<keyword evidence="6" id="KW-0238">DNA-binding</keyword>
<dbReference type="AlphaFoldDB" id="A0ABD0S498"/>
<feature type="domain" description="C2H2-type" evidence="10">
    <location>
        <begin position="363"/>
        <end position="386"/>
    </location>
</feature>
<keyword evidence="3" id="KW-0677">Repeat</keyword>